<dbReference type="PROSITE" id="PS50175">
    <property type="entry name" value="ASP_PROT_RETROV"/>
    <property type="match status" value="1"/>
</dbReference>
<protein>
    <recommendedName>
        <fullName evidence="2">Peptidase A2 domain-containing protein</fullName>
    </recommendedName>
</protein>
<dbReference type="InterPro" id="IPR021109">
    <property type="entry name" value="Peptidase_aspartic_dom_sf"/>
</dbReference>
<comment type="caution">
    <text evidence="3">The sequence shown here is derived from an EMBL/GenBank/DDBJ whole genome shotgun (WGS) entry which is preliminary data.</text>
</comment>
<feature type="domain" description="Peptidase A2" evidence="2">
    <location>
        <begin position="10"/>
        <end position="26"/>
    </location>
</feature>
<evidence type="ECO:0000313" key="4">
    <source>
        <dbReference type="Proteomes" id="UP001064489"/>
    </source>
</evidence>
<dbReference type="InterPro" id="IPR001995">
    <property type="entry name" value="Peptidase_A2_cat"/>
</dbReference>
<dbReference type="EMBL" id="JAJSOW010000106">
    <property type="protein sequence ID" value="KAI9161815.1"/>
    <property type="molecule type" value="Genomic_DNA"/>
</dbReference>
<dbReference type="GO" id="GO:0004190">
    <property type="term" value="F:aspartic-type endopeptidase activity"/>
    <property type="evidence" value="ECO:0007669"/>
    <property type="project" value="InterPro"/>
</dbReference>
<reference evidence="3" key="1">
    <citation type="journal article" date="2022" name="Plant J.">
        <title>Strategies of tolerance reflected in two North American maple genomes.</title>
        <authorList>
            <person name="McEvoy S.L."/>
            <person name="Sezen U.U."/>
            <person name="Trouern-Trend A."/>
            <person name="McMahon S.M."/>
            <person name="Schaberg P.G."/>
            <person name="Yang J."/>
            <person name="Wegrzyn J.L."/>
            <person name="Swenson N.G."/>
        </authorList>
    </citation>
    <scope>NUCLEOTIDE SEQUENCE</scope>
    <source>
        <strain evidence="3">91603</strain>
    </source>
</reference>
<dbReference type="InterPro" id="IPR001969">
    <property type="entry name" value="Aspartic_peptidase_AS"/>
</dbReference>
<dbReference type="Pfam" id="PF13975">
    <property type="entry name" value="gag-asp_proteas"/>
    <property type="match status" value="1"/>
</dbReference>
<dbReference type="Proteomes" id="UP001064489">
    <property type="component" value="Chromosome 2"/>
</dbReference>
<gene>
    <name evidence="3" type="ORF">LWI28_020925</name>
</gene>
<keyword evidence="1" id="KW-0378">Hydrolase</keyword>
<sequence length="220" mass="24500">MIVQVNGKQVRALLDTGADNNFLNQNMVDRLELNLSNNHSFVKTVNSKVVEAKVSLMPYLRGILIGYCENPCFIQADESLNKQEKEAYSEKGKGNMVLDRRKCVATLETKPVVAESKREVDDLQASKVSCSGPVQFKRKQVGDCSKIGRGLELLVKHEGRMTVENKLGLGSKQVWREFEASLVCGGKQAWQIKNKLGLGENGLGWEIETSLAMWQNRLSG</sequence>
<name>A0AAD5NIJ5_ACENE</name>
<evidence type="ECO:0000256" key="1">
    <source>
        <dbReference type="ARBA" id="ARBA00022801"/>
    </source>
</evidence>
<keyword evidence="4" id="KW-1185">Reference proteome</keyword>
<evidence type="ECO:0000259" key="2">
    <source>
        <dbReference type="PROSITE" id="PS50175"/>
    </source>
</evidence>
<accession>A0AAD5NIJ5</accession>
<dbReference type="PROSITE" id="PS00141">
    <property type="entry name" value="ASP_PROTEASE"/>
    <property type="match status" value="1"/>
</dbReference>
<reference evidence="3" key="2">
    <citation type="submission" date="2023-02" db="EMBL/GenBank/DDBJ databases">
        <authorList>
            <person name="Swenson N.G."/>
            <person name="Wegrzyn J.L."/>
            <person name="Mcevoy S.L."/>
        </authorList>
    </citation>
    <scope>NUCLEOTIDE SEQUENCE</scope>
    <source>
        <strain evidence="3">91603</strain>
        <tissue evidence="3">Leaf</tissue>
    </source>
</reference>
<organism evidence="3 4">
    <name type="scientific">Acer negundo</name>
    <name type="common">Box elder</name>
    <dbReference type="NCBI Taxonomy" id="4023"/>
    <lineage>
        <taxon>Eukaryota</taxon>
        <taxon>Viridiplantae</taxon>
        <taxon>Streptophyta</taxon>
        <taxon>Embryophyta</taxon>
        <taxon>Tracheophyta</taxon>
        <taxon>Spermatophyta</taxon>
        <taxon>Magnoliopsida</taxon>
        <taxon>eudicotyledons</taxon>
        <taxon>Gunneridae</taxon>
        <taxon>Pentapetalae</taxon>
        <taxon>rosids</taxon>
        <taxon>malvids</taxon>
        <taxon>Sapindales</taxon>
        <taxon>Sapindaceae</taxon>
        <taxon>Hippocastanoideae</taxon>
        <taxon>Acereae</taxon>
        <taxon>Acer</taxon>
    </lineage>
</organism>
<dbReference type="GO" id="GO:0006508">
    <property type="term" value="P:proteolysis"/>
    <property type="evidence" value="ECO:0007669"/>
    <property type="project" value="InterPro"/>
</dbReference>
<dbReference type="AlphaFoldDB" id="A0AAD5NIJ5"/>
<evidence type="ECO:0000313" key="3">
    <source>
        <dbReference type="EMBL" id="KAI9161815.1"/>
    </source>
</evidence>
<dbReference type="Gene3D" id="2.40.70.10">
    <property type="entry name" value="Acid Proteases"/>
    <property type="match status" value="1"/>
</dbReference>
<dbReference type="SUPFAM" id="SSF50630">
    <property type="entry name" value="Acid proteases"/>
    <property type="match status" value="1"/>
</dbReference>
<proteinExistence type="predicted"/>